<reference evidence="1" key="1">
    <citation type="journal article" date="2023" name="Plant J.">
        <title>The genome of the king protea, Protea cynaroides.</title>
        <authorList>
            <person name="Chang J."/>
            <person name="Duong T.A."/>
            <person name="Schoeman C."/>
            <person name="Ma X."/>
            <person name="Roodt D."/>
            <person name="Barker N."/>
            <person name="Li Z."/>
            <person name="Van de Peer Y."/>
            <person name="Mizrachi E."/>
        </authorList>
    </citation>
    <scope>NUCLEOTIDE SEQUENCE</scope>
    <source>
        <tissue evidence="1">Young leaves</tissue>
    </source>
</reference>
<gene>
    <name evidence="1" type="ORF">NE237_022405</name>
</gene>
<dbReference type="AlphaFoldDB" id="A0A9Q0H9J3"/>
<dbReference type="Proteomes" id="UP001141806">
    <property type="component" value="Unassembled WGS sequence"/>
</dbReference>
<organism evidence="1 2">
    <name type="scientific">Protea cynaroides</name>
    <dbReference type="NCBI Taxonomy" id="273540"/>
    <lineage>
        <taxon>Eukaryota</taxon>
        <taxon>Viridiplantae</taxon>
        <taxon>Streptophyta</taxon>
        <taxon>Embryophyta</taxon>
        <taxon>Tracheophyta</taxon>
        <taxon>Spermatophyta</taxon>
        <taxon>Magnoliopsida</taxon>
        <taxon>Proteales</taxon>
        <taxon>Proteaceae</taxon>
        <taxon>Protea</taxon>
    </lineage>
</organism>
<keyword evidence="2" id="KW-1185">Reference proteome</keyword>
<sequence length="184" mass="19253">MTGLLSRLNQVLPIDQTRIARGGSGFLHEQDPSLHVVIATSSVTDDGMDEGVIPVSQRWVTIAGSKVDGMIDLVLDGDLLSCVMSQRPLSHVSLRWLVDSSRNAWKVAADRGLSATACLVAGMTGVVTPLSHVGVGFSKGSANQDFLKEAQSGLAEVDTTGVVALEEGSLGSGNSGPGRIRSWI</sequence>
<accession>A0A9Q0H9J3</accession>
<name>A0A9Q0H9J3_9MAGN</name>
<evidence type="ECO:0000313" key="1">
    <source>
        <dbReference type="EMBL" id="KAJ4962466.1"/>
    </source>
</evidence>
<proteinExistence type="predicted"/>
<comment type="caution">
    <text evidence="1">The sequence shown here is derived from an EMBL/GenBank/DDBJ whole genome shotgun (WGS) entry which is preliminary data.</text>
</comment>
<protein>
    <submittedName>
        <fullName evidence="1">Uncharacterized protein</fullName>
    </submittedName>
</protein>
<evidence type="ECO:0000313" key="2">
    <source>
        <dbReference type="Proteomes" id="UP001141806"/>
    </source>
</evidence>
<dbReference type="EMBL" id="JAMYWD010000008">
    <property type="protein sequence ID" value="KAJ4962466.1"/>
    <property type="molecule type" value="Genomic_DNA"/>
</dbReference>